<name>A0ACB8UNI7_9EURO</name>
<dbReference type="EMBL" id="JALBCA010000134">
    <property type="protein sequence ID" value="KAI2382251.1"/>
    <property type="molecule type" value="Genomic_DNA"/>
</dbReference>
<sequence length="251" mass="26682">MATNTAPAGPLPSAFDTTIGNNSFATQSCGDFFRRFLANTTFRECLPVSLLLATSKSWFNAAKSFVSLTRALDASCAVDAAKCAALLSQFNRELVSKDVCSKDLDAQNPLALNAQTGFVAYQFVHDAACLKNPDTGSYCMADALASEATVANTFVYHIALGAPLPGSTRPECNKCLQATMEVYSRAAAIKDQPLAKTYLPTAQQINIGCGPAFVSERVKSAALPVSASRSPQLYLALPLLALMTLFLEGFL</sequence>
<reference evidence="1" key="1">
    <citation type="journal article" date="2022" name="bioRxiv">
        <title>Population genetic analysis of Ophidiomyces ophidiicola, the causative agent of snake fungal disease, indicates recent introductions to the USA.</title>
        <authorList>
            <person name="Ladner J.T."/>
            <person name="Palmer J.M."/>
            <person name="Ettinger C.L."/>
            <person name="Stajich J.E."/>
            <person name="Farrell T.M."/>
            <person name="Glorioso B.M."/>
            <person name="Lawson B."/>
            <person name="Price S.J."/>
            <person name="Stengle A.G."/>
            <person name="Grear D.A."/>
            <person name="Lorch J.M."/>
        </authorList>
    </citation>
    <scope>NUCLEOTIDE SEQUENCE</scope>
    <source>
        <strain evidence="1">NWHC 24266-5</strain>
    </source>
</reference>
<accession>A0ACB8UNI7</accession>
<organism evidence="1">
    <name type="scientific">Ophidiomyces ophidiicola</name>
    <dbReference type="NCBI Taxonomy" id="1387563"/>
    <lineage>
        <taxon>Eukaryota</taxon>
        <taxon>Fungi</taxon>
        <taxon>Dikarya</taxon>
        <taxon>Ascomycota</taxon>
        <taxon>Pezizomycotina</taxon>
        <taxon>Eurotiomycetes</taxon>
        <taxon>Eurotiomycetidae</taxon>
        <taxon>Onygenales</taxon>
        <taxon>Onygenaceae</taxon>
        <taxon>Ophidiomyces</taxon>
    </lineage>
</organism>
<evidence type="ECO:0000313" key="1">
    <source>
        <dbReference type="EMBL" id="KAI2382251.1"/>
    </source>
</evidence>
<protein>
    <submittedName>
        <fullName evidence="1">Uncharacterized protein</fullName>
    </submittedName>
</protein>
<proteinExistence type="predicted"/>
<comment type="caution">
    <text evidence="1">The sequence shown here is derived from an EMBL/GenBank/DDBJ whole genome shotgun (WGS) entry which is preliminary data.</text>
</comment>
<gene>
    <name evidence="1" type="ORF">LOY88_006186</name>
</gene>